<dbReference type="Proteomes" id="UP000893823">
    <property type="component" value="Unassembled WGS sequence"/>
</dbReference>
<reference evidence="3" key="1">
    <citation type="submission" date="2016-10" db="EMBL/GenBank/DDBJ databases">
        <authorList>
            <person name="Varghese N."/>
            <person name="Submissions S."/>
        </authorList>
    </citation>
    <scope>NUCLEOTIDE SEQUENCE [LARGE SCALE GENOMIC DNA]</scope>
    <source>
        <strain evidence="3">CPCC 202695</strain>
    </source>
</reference>
<dbReference type="EMBL" id="LT629755">
    <property type="protein sequence ID" value="SDT15273.1"/>
    <property type="molecule type" value="Genomic_DNA"/>
</dbReference>
<accession>A0A1H1Y1F8</accession>
<organism evidence="2 3">
    <name type="scientific">Agromyces flavus</name>
    <dbReference type="NCBI Taxonomy" id="589382"/>
    <lineage>
        <taxon>Bacteria</taxon>
        <taxon>Bacillati</taxon>
        <taxon>Actinomycetota</taxon>
        <taxon>Actinomycetes</taxon>
        <taxon>Micrococcales</taxon>
        <taxon>Microbacteriaceae</taxon>
        <taxon>Agromyces</taxon>
    </lineage>
</organism>
<proteinExistence type="predicted"/>
<dbReference type="OrthoDB" id="5083989at2"/>
<evidence type="ECO:0000313" key="2">
    <source>
        <dbReference type="EMBL" id="SDT15273.1"/>
    </source>
</evidence>
<dbReference type="RefSeq" id="WP_092673242.1">
    <property type="nucleotide sequence ID" value="NZ_BMDN01000001.1"/>
</dbReference>
<reference evidence="2" key="2">
    <citation type="submission" date="2016-10" db="EMBL/GenBank/DDBJ databases">
        <authorList>
            <person name="de Groot N.N."/>
        </authorList>
    </citation>
    <scope>NUCLEOTIDE SEQUENCE [LARGE SCALE GENOMIC DNA]</scope>
    <source>
        <strain evidence="2">CPCC 202695</strain>
    </source>
</reference>
<sequence>MAEQRTDIERWWPHLSIDAKHAVLADPAGPLAEVVREEISAMTGRPAPERLDADDVDYIRTQVEAVD</sequence>
<evidence type="ECO:0000313" key="4">
    <source>
        <dbReference type="Proteomes" id="UP000893823"/>
    </source>
</evidence>
<protein>
    <submittedName>
        <fullName evidence="2">Uncharacterized protein</fullName>
    </submittedName>
</protein>
<dbReference type="AlphaFoldDB" id="A0A1H1Y1F8"/>
<evidence type="ECO:0000313" key="3">
    <source>
        <dbReference type="Proteomes" id="UP000199482"/>
    </source>
</evidence>
<dbReference type="Proteomes" id="UP000199482">
    <property type="component" value="Chromosome I"/>
</dbReference>
<reference evidence="1" key="3">
    <citation type="submission" date="2022-06" db="EMBL/GenBank/DDBJ databases">
        <title>Genomic Encyclopedia of Type Strains, Phase III (KMG-III): the genomes of soil and plant-associated and newly described type strains.</title>
        <authorList>
            <person name="Whitman W."/>
        </authorList>
    </citation>
    <scope>NUCLEOTIDE SEQUENCE</scope>
    <source>
        <strain evidence="1">CPCC 202695</strain>
    </source>
</reference>
<evidence type="ECO:0000313" key="1">
    <source>
        <dbReference type="EMBL" id="MCP2366563.1"/>
    </source>
</evidence>
<keyword evidence="4" id="KW-1185">Reference proteome</keyword>
<gene>
    <name evidence="1" type="ORF">BCL57_000705</name>
    <name evidence="2" type="ORF">SAMN04489721_2636</name>
</gene>
<name>A0A1H1Y1F8_9MICO</name>
<dbReference type="EMBL" id="SODL02000001">
    <property type="protein sequence ID" value="MCP2366563.1"/>
    <property type="molecule type" value="Genomic_DNA"/>
</dbReference>